<dbReference type="FunFam" id="1.10.10.10:FF:000001">
    <property type="entry name" value="LysR family transcriptional regulator"/>
    <property type="match status" value="1"/>
</dbReference>
<accession>A0A7W4K870</accession>
<comment type="similarity">
    <text evidence="1">Belongs to the LysR transcriptional regulatory family.</text>
</comment>
<evidence type="ECO:0000256" key="1">
    <source>
        <dbReference type="ARBA" id="ARBA00009437"/>
    </source>
</evidence>
<dbReference type="Pfam" id="PF00126">
    <property type="entry name" value="HTH_1"/>
    <property type="match status" value="1"/>
</dbReference>
<sequence length="312" mass="33908">MTYLPLAGLSLRDIEYAVAVADLRNFGRAAERCGVSQAGLSEQVRKLEDLLGVALFERTRRQVSVTPEGERLLAQGRDILAAARTMLEMARQHTGPLSGILRLGIIATLGPYYIPALLQQIRTAYPDLKLRLEESLTATMLRMLRANELDVAIVALPLDEAGLTAEPVFREPFMAVFPTGHAHGCRPGITEPDLAGPDLLLLEEGHCLRDQALSLCSSTAATAHDGRLATSLEMLWHMIGAGEGYSLIPLLALQNRADLNGLIEIVPMLDDQAARTIGLVWRASDPRADAYREFAGLLRKFTPQGCTPVPGP</sequence>
<keyword evidence="5" id="KW-0804">Transcription</keyword>
<dbReference type="InterPro" id="IPR036390">
    <property type="entry name" value="WH_DNA-bd_sf"/>
</dbReference>
<dbReference type="EMBL" id="JABEQM010000008">
    <property type="protein sequence ID" value="MBB2202111.1"/>
    <property type="molecule type" value="Genomic_DNA"/>
</dbReference>
<dbReference type="GO" id="GO:0032993">
    <property type="term" value="C:protein-DNA complex"/>
    <property type="evidence" value="ECO:0007669"/>
    <property type="project" value="TreeGrafter"/>
</dbReference>
<dbReference type="PRINTS" id="PR00039">
    <property type="entry name" value="HTHLYSR"/>
</dbReference>
<evidence type="ECO:0000256" key="4">
    <source>
        <dbReference type="ARBA" id="ARBA00023159"/>
    </source>
</evidence>
<evidence type="ECO:0000256" key="3">
    <source>
        <dbReference type="ARBA" id="ARBA00023125"/>
    </source>
</evidence>
<protein>
    <submittedName>
        <fullName evidence="7">Hydrogen peroxide-inducible genes activator</fullName>
    </submittedName>
</protein>
<dbReference type="GO" id="GO:0003677">
    <property type="term" value="F:DNA binding"/>
    <property type="evidence" value="ECO:0007669"/>
    <property type="project" value="UniProtKB-KW"/>
</dbReference>
<organism evidence="7 8">
    <name type="scientific">Gluconacetobacter tumulisoli</name>
    <dbReference type="NCBI Taxonomy" id="1286189"/>
    <lineage>
        <taxon>Bacteria</taxon>
        <taxon>Pseudomonadati</taxon>
        <taxon>Pseudomonadota</taxon>
        <taxon>Alphaproteobacteria</taxon>
        <taxon>Acetobacterales</taxon>
        <taxon>Acetobacteraceae</taxon>
        <taxon>Gluconacetobacter</taxon>
    </lineage>
</organism>
<dbReference type="GO" id="GO:0003700">
    <property type="term" value="F:DNA-binding transcription factor activity"/>
    <property type="evidence" value="ECO:0007669"/>
    <property type="project" value="InterPro"/>
</dbReference>
<dbReference type="InterPro" id="IPR000847">
    <property type="entry name" value="LysR_HTH_N"/>
</dbReference>
<reference evidence="7 8" key="1">
    <citation type="submission" date="2020-04" db="EMBL/GenBank/DDBJ databases">
        <title>Description of novel Gluconacetobacter.</title>
        <authorList>
            <person name="Sombolestani A."/>
        </authorList>
    </citation>
    <scope>NUCLEOTIDE SEQUENCE [LARGE SCALE GENOMIC DNA]</scope>
    <source>
        <strain evidence="7 8">LMG 27802</strain>
    </source>
</reference>
<evidence type="ECO:0000259" key="6">
    <source>
        <dbReference type="PROSITE" id="PS50931"/>
    </source>
</evidence>
<dbReference type="SUPFAM" id="SSF46785">
    <property type="entry name" value="Winged helix' DNA-binding domain"/>
    <property type="match status" value="1"/>
</dbReference>
<name>A0A7W4K870_9PROT</name>
<keyword evidence="8" id="KW-1185">Reference proteome</keyword>
<keyword evidence="4" id="KW-0010">Activator</keyword>
<comment type="caution">
    <text evidence="7">The sequence shown here is derived from an EMBL/GenBank/DDBJ whole genome shotgun (WGS) entry which is preliminary data.</text>
</comment>
<evidence type="ECO:0000313" key="8">
    <source>
        <dbReference type="Proteomes" id="UP000578030"/>
    </source>
</evidence>
<dbReference type="SUPFAM" id="SSF53850">
    <property type="entry name" value="Periplasmic binding protein-like II"/>
    <property type="match status" value="1"/>
</dbReference>
<dbReference type="Proteomes" id="UP000578030">
    <property type="component" value="Unassembled WGS sequence"/>
</dbReference>
<keyword evidence="3" id="KW-0238">DNA-binding</keyword>
<dbReference type="PROSITE" id="PS50931">
    <property type="entry name" value="HTH_LYSR"/>
    <property type="match status" value="1"/>
</dbReference>
<dbReference type="CDD" id="cd08411">
    <property type="entry name" value="PBP2_OxyR"/>
    <property type="match status" value="1"/>
</dbReference>
<dbReference type="PANTHER" id="PTHR30346:SF26">
    <property type="entry name" value="HYDROGEN PEROXIDE-INDUCIBLE GENES ACTIVATOR"/>
    <property type="match status" value="1"/>
</dbReference>
<dbReference type="PANTHER" id="PTHR30346">
    <property type="entry name" value="TRANSCRIPTIONAL DUAL REGULATOR HCAR-RELATED"/>
    <property type="match status" value="1"/>
</dbReference>
<dbReference type="Pfam" id="PF03466">
    <property type="entry name" value="LysR_substrate"/>
    <property type="match status" value="1"/>
</dbReference>
<keyword evidence="2" id="KW-0805">Transcription regulation</keyword>
<evidence type="ECO:0000313" key="7">
    <source>
        <dbReference type="EMBL" id="MBB2202111.1"/>
    </source>
</evidence>
<dbReference type="AlphaFoldDB" id="A0A7W4K870"/>
<dbReference type="Gene3D" id="1.10.10.10">
    <property type="entry name" value="Winged helix-like DNA-binding domain superfamily/Winged helix DNA-binding domain"/>
    <property type="match status" value="1"/>
</dbReference>
<evidence type="ECO:0000256" key="5">
    <source>
        <dbReference type="ARBA" id="ARBA00023163"/>
    </source>
</evidence>
<gene>
    <name evidence="7" type="ORF">HLH28_11110</name>
</gene>
<proteinExistence type="inferred from homology"/>
<feature type="domain" description="HTH lysR-type" evidence="6">
    <location>
        <begin position="9"/>
        <end position="66"/>
    </location>
</feature>
<dbReference type="InterPro" id="IPR005119">
    <property type="entry name" value="LysR_subst-bd"/>
</dbReference>
<dbReference type="RefSeq" id="WP_182958972.1">
    <property type="nucleotide sequence ID" value="NZ_JABEQM010000008.1"/>
</dbReference>
<dbReference type="Gene3D" id="3.40.190.10">
    <property type="entry name" value="Periplasmic binding protein-like II"/>
    <property type="match status" value="2"/>
</dbReference>
<evidence type="ECO:0000256" key="2">
    <source>
        <dbReference type="ARBA" id="ARBA00023015"/>
    </source>
</evidence>
<dbReference type="InterPro" id="IPR036388">
    <property type="entry name" value="WH-like_DNA-bd_sf"/>
</dbReference>